<dbReference type="SUPFAM" id="SSF56281">
    <property type="entry name" value="Metallo-hydrolase/oxidoreductase"/>
    <property type="match status" value="1"/>
</dbReference>
<gene>
    <name evidence="7" type="ORF">MSAN_00686800</name>
</gene>
<evidence type="ECO:0000313" key="8">
    <source>
        <dbReference type="Proteomes" id="UP000623467"/>
    </source>
</evidence>
<dbReference type="Proteomes" id="UP000623467">
    <property type="component" value="Unassembled WGS sequence"/>
</dbReference>
<accession>A0A8H6Z563</accession>
<protein>
    <submittedName>
        <fullName evidence="7">Metallo-beta-lactamase superfamily protein</fullName>
    </submittedName>
</protein>
<keyword evidence="2" id="KW-0479">Metal-binding</keyword>
<dbReference type="PANTHER" id="PTHR42978">
    <property type="entry name" value="QUORUM-QUENCHING LACTONASE YTNP-RELATED-RELATED"/>
    <property type="match status" value="1"/>
</dbReference>
<dbReference type="OrthoDB" id="10250730at2759"/>
<proteinExistence type="inferred from homology"/>
<dbReference type="Pfam" id="PF00753">
    <property type="entry name" value="Lactamase_B"/>
    <property type="match status" value="1"/>
</dbReference>
<keyword evidence="8" id="KW-1185">Reference proteome</keyword>
<dbReference type="CDD" id="cd07730">
    <property type="entry name" value="metallo-hydrolase-like_MBL-fold"/>
    <property type="match status" value="1"/>
</dbReference>
<keyword evidence="5" id="KW-0732">Signal</keyword>
<dbReference type="Gene3D" id="3.60.15.10">
    <property type="entry name" value="Ribonuclease Z/Hydroxyacylglutathione hydrolase-like"/>
    <property type="match status" value="1"/>
</dbReference>
<reference evidence="7" key="1">
    <citation type="submission" date="2020-05" db="EMBL/GenBank/DDBJ databases">
        <title>Mycena genomes resolve the evolution of fungal bioluminescence.</title>
        <authorList>
            <person name="Tsai I.J."/>
        </authorList>
    </citation>
    <scope>NUCLEOTIDE SEQUENCE</scope>
    <source>
        <strain evidence="7">160909Yilan</strain>
    </source>
</reference>
<evidence type="ECO:0000259" key="6">
    <source>
        <dbReference type="SMART" id="SM00849"/>
    </source>
</evidence>
<dbReference type="EMBL" id="JACAZH010000004">
    <property type="protein sequence ID" value="KAF7370546.1"/>
    <property type="molecule type" value="Genomic_DNA"/>
</dbReference>
<organism evidence="7 8">
    <name type="scientific">Mycena sanguinolenta</name>
    <dbReference type="NCBI Taxonomy" id="230812"/>
    <lineage>
        <taxon>Eukaryota</taxon>
        <taxon>Fungi</taxon>
        <taxon>Dikarya</taxon>
        <taxon>Basidiomycota</taxon>
        <taxon>Agaricomycotina</taxon>
        <taxon>Agaricomycetes</taxon>
        <taxon>Agaricomycetidae</taxon>
        <taxon>Agaricales</taxon>
        <taxon>Marasmiineae</taxon>
        <taxon>Mycenaceae</taxon>
        <taxon>Mycena</taxon>
    </lineage>
</organism>
<evidence type="ECO:0000256" key="1">
    <source>
        <dbReference type="ARBA" id="ARBA00007749"/>
    </source>
</evidence>
<dbReference type="InterPro" id="IPR051013">
    <property type="entry name" value="MBL_superfamily_lactonases"/>
</dbReference>
<dbReference type="InterPro" id="IPR001279">
    <property type="entry name" value="Metallo-B-lactamas"/>
</dbReference>
<dbReference type="PANTHER" id="PTHR42978:SF5">
    <property type="entry name" value="METALLO-BETA-LACTAMASE DOMAIN-CONTAINING PROTEIN"/>
    <property type="match status" value="1"/>
</dbReference>
<evidence type="ECO:0000256" key="5">
    <source>
        <dbReference type="SAM" id="SignalP"/>
    </source>
</evidence>
<keyword evidence="4" id="KW-0862">Zinc</keyword>
<feature type="chain" id="PRO_5034852625" evidence="5">
    <location>
        <begin position="16"/>
        <end position="385"/>
    </location>
</feature>
<dbReference type="GO" id="GO:0046872">
    <property type="term" value="F:metal ion binding"/>
    <property type="evidence" value="ECO:0007669"/>
    <property type="project" value="UniProtKB-KW"/>
</dbReference>
<feature type="domain" description="Metallo-beta-lactamase" evidence="6">
    <location>
        <begin position="72"/>
        <end position="286"/>
    </location>
</feature>
<dbReference type="SMART" id="SM00849">
    <property type="entry name" value="Lactamase_B"/>
    <property type="match status" value="1"/>
</dbReference>
<evidence type="ECO:0000256" key="2">
    <source>
        <dbReference type="ARBA" id="ARBA00022723"/>
    </source>
</evidence>
<comment type="caution">
    <text evidence="7">The sequence shown here is derived from an EMBL/GenBank/DDBJ whole genome shotgun (WGS) entry which is preliminary data.</text>
</comment>
<evidence type="ECO:0000256" key="3">
    <source>
        <dbReference type="ARBA" id="ARBA00022801"/>
    </source>
</evidence>
<evidence type="ECO:0000313" key="7">
    <source>
        <dbReference type="EMBL" id="KAF7370546.1"/>
    </source>
</evidence>
<keyword evidence="3" id="KW-0378">Hydrolase</keyword>
<dbReference type="GO" id="GO:0016787">
    <property type="term" value="F:hydrolase activity"/>
    <property type="evidence" value="ECO:0007669"/>
    <property type="project" value="UniProtKB-KW"/>
</dbReference>
<name>A0A8H6Z563_9AGAR</name>
<dbReference type="AlphaFoldDB" id="A0A8H6Z563"/>
<evidence type="ECO:0000256" key="4">
    <source>
        <dbReference type="ARBA" id="ARBA00022833"/>
    </source>
</evidence>
<sequence>MVASLLLKRLRTCLAIAFYAVDVCATFQDFGIPPSNAIVEIRAFNVVNLTSVTGSHQVFAPVLPGHVNLTVPVHSFLIEHKSSHSRLLFDLGVRKDPWNYPPAISAFFAAGIYSVPNDFKDIGQLLEQGGISISSIDAVIWSHSHLDHIGDMSKFPNTTTLVIGPGTNKQLYPEYPDGVLQASDFGNRSVHEVNFHESTLMFSGLEAIDYFEDGSLYLLNTPGHLPGHLAVLARVTPSSFILLGGDSFHHPGQLRPRPRFQLHFPCPAHLRETTRSSISTDYFWSWGSQKDNFDTVSRAEPLLAISDLADSVYADPVTAKVSVEKVATFDADPDFLVIIAHDTSLMSHIPYFPAALNNWKESKWKEDLVWRFVDENNPAFVFSPK</sequence>
<comment type="similarity">
    <text evidence="1">Belongs to the metallo-beta-lactamase superfamily.</text>
</comment>
<dbReference type="InterPro" id="IPR036866">
    <property type="entry name" value="RibonucZ/Hydroxyglut_hydro"/>
</dbReference>
<feature type="signal peptide" evidence="5">
    <location>
        <begin position="1"/>
        <end position="15"/>
    </location>
</feature>